<dbReference type="PANTHER" id="PTHR33930:SF2">
    <property type="entry name" value="BLR3452 PROTEIN"/>
    <property type="match status" value="1"/>
</dbReference>
<dbReference type="Gene3D" id="1.20.1290.10">
    <property type="entry name" value="AhpD-like"/>
    <property type="match status" value="1"/>
</dbReference>
<organism evidence="1 2">
    <name type="scientific">Polaromonas aquatica</name>
    <dbReference type="NCBI Taxonomy" id="332657"/>
    <lineage>
        <taxon>Bacteria</taxon>
        <taxon>Pseudomonadati</taxon>
        <taxon>Pseudomonadota</taxon>
        <taxon>Betaproteobacteria</taxon>
        <taxon>Burkholderiales</taxon>
        <taxon>Comamonadaceae</taxon>
        <taxon>Polaromonas</taxon>
    </lineage>
</organism>
<proteinExistence type="predicted"/>
<dbReference type="InterPro" id="IPR029032">
    <property type="entry name" value="AhpD-like"/>
</dbReference>
<dbReference type="RefSeq" id="WP_371435901.1">
    <property type="nucleotide sequence ID" value="NZ_JBHSRS010000077.1"/>
</dbReference>
<accession>A0ABW1TZT4</accession>
<protein>
    <submittedName>
        <fullName evidence="1">Carboxymuconolactone decarboxylase family protein</fullName>
    </submittedName>
</protein>
<name>A0ABW1TZT4_9BURK</name>
<dbReference type="Proteomes" id="UP001596270">
    <property type="component" value="Unassembled WGS sequence"/>
</dbReference>
<dbReference type="PANTHER" id="PTHR33930">
    <property type="entry name" value="ALKYL HYDROPEROXIDE REDUCTASE AHPD"/>
    <property type="match status" value="1"/>
</dbReference>
<dbReference type="EMBL" id="JBHSRS010000077">
    <property type="protein sequence ID" value="MFC6282425.1"/>
    <property type="molecule type" value="Genomic_DNA"/>
</dbReference>
<evidence type="ECO:0000313" key="2">
    <source>
        <dbReference type="Proteomes" id="UP001596270"/>
    </source>
</evidence>
<sequence>MVTLSDIRKEAARLMQAADAGPVLDDLSCALIAFAVRISVTTLDSEGARHHARLAMDLGASTGQLHEVVLLVSGLGVHSLFEGTRLVNSLSVASDAASAAPPLDETRQQLWEKWIGTGGYWQEFEREVPGFLATLLKASPQGFDAFFRYCAVPWKSAHLPVLTKELISLAVDATPTHRFLPGMRLHLGNAMKLGAGRIMVMKALEIAAAAPEHPGVA</sequence>
<keyword evidence="2" id="KW-1185">Reference proteome</keyword>
<dbReference type="SUPFAM" id="SSF69118">
    <property type="entry name" value="AhpD-like"/>
    <property type="match status" value="1"/>
</dbReference>
<comment type="caution">
    <text evidence="1">The sequence shown here is derived from an EMBL/GenBank/DDBJ whole genome shotgun (WGS) entry which is preliminary data.</text>
</comment>
<reference evidence="2" key="1">
    <citation type="journal article" date="2019" name="Int. J. Syst. Evol. Microbiol.">
        <title>The Global Catalogue of Microorganisms (GCM) 10K type strain sequencing project: providing services to taxonomists for standard genome sequencing and annotation.</title>
        <authorList>
            <consortium name="The Broad Institute Genomics Platform"/>
            <consortium name="The Broad Institute Genome Sequencing Center for Infectious Disease"/>
            <person name="Wu L."/>
            <person name="Ma J."/>
        </authorList>
    </citation>
    <scope>NUCLEOTIDE SEQUENCE [LARGE SCALE GENOMIC DNA]</scope>
    <source>
        <strain evidence="2">CCUG 39402</strain>
    </source>
</reference>
<evidence type="ECO:0000313" key="1">
    <source>
        <dbReference type="EMBL" id="MFC6282425.1"/>
    </source>
</evidence>
<gene>
    <name evidence="1" type="ORF">ACFQND_14450</name>
</gene>